<evidence type="ECO:0000256" key="4">
    <source>
        <dbReference type="ARBA" id="ARBA00022989"/>
    </source>
</evidence>
<evidence type="ECO:0000256" key="3">
    <source>
        <dbReference type="ARBA" id="ARBA00022692"/>
    </source>
</evidence>
<gene>
    <name evidence="7" type="ORF">EDC45_0879</name>
</gene>
<dbReference type="OrthoDB" id="104998at2"/>
<feature type="transmembrane region" description="Helical" evidence="6">
    <location>
        <begin position="12"/>
        <end position="31"/>
    </location>
</feature>
<evidence type="ECO:0000256" key="1">
    <source>
        <dbReference type="ARBA" id="ARBA00004651"/>
    </source>
</evidence>
<dbReference type="EMBL" id="SNYQ01000002">
    <property type="protein sequence ID" value="TDQ59086.1"/>
    <property type="molecule type" value="Genomic_DNA"/>
</dbReference>
<keyword evidence="8" id="KW-1185">Reference proteome</keyword>
<feature type="transmembrane region" description="Helical" evidence="6">
    <location>
        <begin position="289"/>
        <end position="308"/>
    </location>
</feature>
<dbReference type="GO" id="GO:0005886">
    <property type="term" value="C:plasma membrane"/>
    <property type="evidence" value="ECO:0007669"/>
    <property type="project" value="UniProtKB-SubCell"/>
</dbReference>
<feature type="transmembrane region" description="Helical" evidence="6">
    <location>
        <begin position="168"/>
        <end position="187"/>
    </location>
</feature>
<feature type="transmembrane region" description="Helical" evidence="6">
    <location>
        <begin position="355"/>
        <end position="376"/>
    </location>
</feature>
<feature type="transmembrane region" description="Helical" evidence="6">
    <location>
        <begin position="129"/>
        <end position="156"/>
    </location>
</feature>
<evidence type="ECO:0000313" key="8">
    <source>
        <dbReference type="Proteomes" id="UP000295657"/>
    </source>
</evidence>
<name>A0A4R6VAZ5_9PAST</name>
<feature type="transmembrane region" description="Helical" evidence="6">
    <location>
        <begin position="315"/>
        <end position="335"/>
    </location>
</feature>
<feature type="transmembrane region" description="Helical" evidence="6">
    <location>
        <begin position="249"/>
        <end position="269"/>
    </location>
</feature>
<organism evidence="7 8">
    <name type="scientific">Mesocricetibacter intestinalis</name>
    <dbReference type="NCBI Taxonomy" id="1521930"/>
    <lineage>
        <taxon>Bacteria</taxon>
        <taxon>Pseudomonadati</taxon>
        <taxon>Pseudomonadota</taxon>
        <taxon>Gammaproteobacteria</taxon>
        <taxon>Pasteurellales</taxon>
        <taxon>Pasteurellaceae</taxon>
        <taxon>Mesocricetibacter</taxon>
    </lineage>
</organism>
<dbReference type="RefSeq" id="WP_133543828.1">
    <property type="nucleotide sequence ID" value="NZ_SNYQ01000002.1"/>
</dbReference>
<reference evidence="7 8" key="1">
    <citation type="submission" date="2019-03" db="EMBL/GenBank/DDBJ databases">
        <title>Genomic Encyclopedia of Type Strains, Phase IV (KMG-IV): sequencing the most valuable type-strain genomes for metagenomic binning, comparative biology and taxonomic classification.</title>
        <authorList>
            <person name="Goeker M."/>
        </authorList>
    </citation>
    <scope>NUCLEOTIDE SEQUENCE [LARGE SCALE GENOMIC DNA]</scope>
    <source>
        <strain evidence="7 8">DSM 28403</strain>
    </source>
</reference>
<keyword evidence="3 6" id="KW-0812">Transmembrane</keyword>
<dbReference type="PANTHER" id="PTHR30074:SF4">
    <property type="entry name" value="NI_FE-HYDROGENASE 2 B-TYPE CYTOCHROME SUBUNIT-RELATED"/>
    <property type="match status" value="1"/>
</dbReference>
<feature type="transmembrane region" description="Helical" evidence="6">
    <location>
        <begin position="207"/>
        <end position="228"/>
    </location>
</feature>
<evidence type="ECO:0000256" key="5">
    <source>
        <dbReference type="ARBA" id="ARBA00023136"/>
    </source>
</evidence>
<comment type="subcellular location">
    <subcellularLocation>
        <location evidence="1">Cell membrane</location>
        <topology evidence="1">Multi-pass membrane protein</topology>
    </subcellularLocation>
</comment>
<protein>
    <submittedName>
        <fullName evidence="7">[NiFe]-hydrogenase II apocytochrome b subunit</fullName>
    </submittedName>
</protein>
<dbReference type="InterPro" id="IPR051817">
    <property type="entry name" value="FDH_cytochrome_b556_subunit"/>
</dbReference>
<feature type="transmembrane region" description="Helical" evidence="6">
    <location>
        <begin position="90"/>
        <end position="109"/>
    </location>
</feature>
<evidence type="ECO:0000256" key="6">
    <source>
        <dbReference type="SAM" id="Phobius"/>
    </source>
</evidence>
<dbReference type="GO" id="GO:0009061">
    <property type="term" value="P:anaerobic respiration"/>
    <property type="evidence" value="ECO:0007669"/>
    <property type="project" value="TreeGrafter"/>
</dbReference>
<dbReference type="Proteomes" id="UP000295657">
    <property type="component" value="Unassembled WGS sequence"/>
</dbReference>
<keyword evidence="2" id="KW-1003">Cell membrane</keyword>
<dbReference type="NCBIfam" id="NF008133">
    <property type="entry name" value="PRK10881.1"/>
    <property type="match status" value="1"/>
</dbReference>
<keyword evidence="4 6" id="KW-1133">Transmembrane helix</keyword>
<dbReference type="PANTHER" id="PTHR30074">
    <property type="entry name" value="FORMATE DEHYDROGENASE, NITRATE-INDUCIBLE, CYTOCHROME B556 FDN SUBUNIT"/>
    <property type="match status" value="1"/>
</dbReference>
<dbReference type="AlphaFoldDB" id="A0A4R6VAZ5"/>
<proteinExistence type="predicted"/>
<comment type="caution">
    <text evidence="7">The sequence shown here is derived from an EMBL/GenBank/DDBJ whole genome shotgun (WGS) entry which is preliminary data.</text>
</comment>
<feature type="transmembrane region" description="Helical" evidence="6">
    <location>
        <begin position="51"/>
        <end position="78"/>
    </location>
</feature>
<keyword evidence="5 6" id="KW-0472">Membrane</keyword>
<sequence>MSNPRPVGGRLISAAILFFGPLAVICILLILKRLVFGIGSVTALNGGYPWGLWIAFDLLVGTGFACGGWALAWTVYIFNKGKYHPLVRPALLASLFGYSLGGLSITIDMGRYWHLPYFYIPGQFNTNSVLFETAVCMTIYICVVTLEFAPVLLGYFGLKKWFNKLNKVMFFIIALGALLPMMHQSSMGSLMIAAGHKVHPVWQSYEILPVLSLLTAFIMGFSIVIFEGSLVRAGLAGKTPDERHLFTQLAKVTAVLIGLFLLVRFGELFYHDKLHYVVGFDKLNKFEAWMFWMEIWLMVLPLLTLFLGEKKSDSRWLFVSALSMLLGAALWRMNYSLIMYNPGNGYKYFPSAEELLISIGFVSIEICAYILIIRLFPVLPVLKEARTEKSEKMIAEKAAHSAKMSGDKA</sequence>
<evidence type="ECO:0000256" key="2">
    <source>
        <dbReference type="ARBA" id="ARBA00022475"/>
    </source>
</evidence>
<evidence type="ECO:0000313" key="7">
    <source>
        <dbReference type="EMBL" id="TDQ59086.1"/>
    </source>
</evidence>
<accession>A0A4R6VAZ5</accession>